<evidence type="ECO:0000256" key="2">
    <source>
        <dbReference type="ARBA" id="ARBA00022630"/>
    </source>
</evidence>
<feature type="chain" id="PRO_5046853985" description="FAD-binding PCMH-type domain-containing protein" evidence="6">
    <location>
        <begin position="20"/>
        <end position="555"/>
    </location>
</feature>
<dbReference type="InterPro" id="IPR016169">
    <property type="entry name" value="FAD-bd_PCMH_sub2"/>
</dbReference>
<feature type="domain" description="FAD-binding PCMH-type" evidence="7">
    <location>
        <begin position="79"/>
        <end position="253"/>
    </location>
</feature>
<keyword evidence="4" id="KW-0560">Oxidoreductase</keyword>
<sequence>MRFHATAALFSAAAGAVFAAAESSITGRASETSSATAASASASGASHCCAALEAAGLAVTYPGEEQYEARIESYWAVSAQLRPWCLVQPQDAAEVSTAVVALKNANKTEQCQFAVRSGGHTVWPGANNIENGVTIDLGLMNTTTNFGNGTAGVGAGSRWGSVYATLAKDGLMIVGGRASSVGVGGFLLGGGNSFYSARKGLACDNVAQYELVLGSGEIIYVNQESYPDLFPAMKGSTNNFGIVTRFDLITFEDEKLWGGVVAYPLDTSDKQFEYLENFTNKLHEDPYASIIVILNYVSAIDQVVVANAYEYTKAIDPASPPAAFEEFLSIPGNISDSMRVTNISDLVEELEQAVGYRDAFMTVTIQNDAEVMKHAAKHFNLMVEHLNKDGGDWLTLTMFQPLPSLFAEHSASRGGNVLGLDGSPENLILFMTYCGWKGADKDKMFEDAQRALIAEIRAFAQSRGKDHPYVYLPYAYYDQQPLESYGAANIEKIRAAARKYDPEAVFQTMVPGGFKISRVGNAEEGSADTKVKEAQEERAKEREAAEEAQKGRDEL</sequence>
<evidence type="ECO:0000256" key="5">
    <source>
        <dbReference type="SAM" id="MobiDB-lite"/>
    </source>
</evidence>
<keyword evidence="9" id="KW-1185">Reference proteome</keyword>
<protein>
    <recommendedName>
        <fullName evidence="7">FAD-binding PCMH-type domain-containing protein</fullName>
    </recommendedName>
</protein>
<evidence type="ECO:0000256" key="6">
    <source>
        <dbReference type="SAM" id="SignalP"/>
    </source>
</evidence>
<dbReference type="InterPro" id="IPR050416">
    <property type="entry name" value="FAD-linked_Oxidoreductase"/>
</dbReference>
<accession>A0ABQ8GEK4</accession>
<proteinExistence type="inferred from homology"/>
<dbReference type="Pfam" id="PF01565">
    <property type="entry name" value="FAD_binding_4"/>
    <property type="match status" value="1"/>
</dbReference>
<dbReference type="InterPro" id="IPR016166">
    <property type="entry name" value="FAD-bd_PCMH"/>
</dbReference>
<dbReference type="SUPFAM" id="SSF56176">
    <property type="entry name" value="FAD-binding/transporter-associated domain-like"/>
    <property type="match status" value="1"/>
</dbReference>
<evidence type="ECO:0000256" key="1">
    <source>
        <dbReference type="ARBA" id="ARBA00005466"/>
    </source>
</evidence>
<dbReference type="PANTHER" id="PTHR42973">
    <property type="entry name" value="BINDING OXIDOREDUCTASE, PUTATIVE (AFU_ORTHOLOGUE AFUA_1G17690)-RELATED"/>
    <property type="match status" value="1"/>
</dbReference>
<evidence type="ECO:0000313" key="8">
    <source>
        <dbReference type="EMBL" id="KAH7053394.1"/>
    </source>
</evidence>
<dbReference type="Gene3D" id="3.30.465.10">
    <property type="match status" value="1"/>
</dbReference>
<feature type="region of interest" description="Disordered" evidence="5">
    <location>
        <begin position="520"/>
        <end position="555"/>
    </location>
</feature>
<keyword evidence="3" id="KW-0274">FAD</keyword>
<feature type="compositionally biased region" description="Basic and acidic residues" evidence="5">
    <location>
        <begin position="527"/>
        <end position="555"/>
    </location>
</feature>
<comment type="caution">
    <text evidence="8">The sequence shown here is derived from an EMBL/GenBank/DDBJ whole genome shotgun (WGS) entry which is preliminary data.</text>
</comment>
<gene>
    <name evidence="8" type="ORF">B0J12DRAFT_622963</name>
</gene>
<dbReference type="InterPro" id="IPR006094">
    <property type="entry name" value="Oxid_FAD_bind_N"/>
</dbReference>
<evidence type="ECO:0000313" key="9">
    <source>
        <dbReference type="Proteomes" id="UP000774617"/>
    </source>
</evidence>
<dbReference type="PROSITE" id="PS51387">
    <property type="entry name" value="FAD_PCMH"/>
    <property type="match status" value="1"/>
</dbReference>
<dbReference type="EMBL" id="JAGTJR010000010">
    <property type="protein sequence ID" value="KAH7053394.1"/>
    <property type="molecule type" value="Genomic_DNA"/>
</dbReference>
<evidence type="ECO:0000259" key="7">
    <source>
        <dbReference type="PROSITE" id="PS51387"/>
    </source>
</evidence>
<dbReference type="Proteomes" id="UP000774617">
    <property type="component" value="Unassembled WGS sequence"/>
</dbReference>
<name>A0ABQ8GEK4_9PEZI</name>
<dbReference type="InterPro" id="IPR036318">
    <property type="entry name" value="FAD-bd_PCMH-like_sf"/>
</dbReference>
<dbReference type="PANTHER" id="PTHR42973:SF53">
    <property type="entry name" value="FAD-BINDING PCMH-TYPE DOMAIN-CONTAINING PROTEIN-RELATED"/>
    <property type="match status" value="1"/>
</dbReference>
<comment type="similarity">
    <text evidence="1">Belongs to the oxygen-dependent FAD-linked oxidoreductase family.</text>
</comment>
<organism evidence="8 9">
    <name type="scientific">Macrophomina phaseolina</name>
    <dbReference type="NCBI Taxonomy" id="35725"/>
    <lineage>
        <taxon>Eukaryota</taxon>
        <taxon>Fungi</taxon>
        <taxon>Dikarya</taxon>
        <taxon>Ascomycota</taxon>
        <taxon>Pezizomycotina</taxon>
        <taxon>Dothideomycetes</taxon>
        <taxon>Dothideomycetes incertae sedis</taxon>
        <taxon>Botryosphaeriales</taxon>
        <taxon>Botryosphaeriaceae</taxon>
        <taxon>Macrophomina</taxon>
    </lineage>
</organism>
<evidence type="ECO:0000256" key="4">
    <source>
        <dbReference type="ARBA" id="ARBA00023002"/>
    </source>
</evidence>
<keyword evidence="2" id="KW-0285">Flavoprotein</keyword>
<feature type="signal peptide" evidence="6">
    <location>
        <begin position="1"/>
        <end position="19"/>
    </location>
</feature>
<evidence type="ECO:0000256" key="3">
    <source>
        <dbReference type="ARBA" id="ARBA00022827"/>
    </source>
</evidence>
<reference evidence="8 9" key="1">
    <citation type="journal article" date="2021" name="Nat. Commun.">
        <title>Genetic determinants of endophytism in the Arabidopsis root mycobiome.</title>
        <authorList>
            <person name="Mesny F."/>
            <person name="Miyauchi S."/>
            <person name="Thiergart T."/>
            <person name="Pickel B."/>
            <person name="Atanasova L."/>
            <person name="Karlsson M."/>
            <person name="Huettel B."/>
            <person name="Barry K.W."/>
            <person name="Haridas S."/>
            <person name="Chen C."/>
            <person name="Bauer D."/>
            <person name="Andreopoulos W."/>
            <person name="Pangilinan J."/>
            <person name="LaButti K."/>
            <person name="Riley R."/>
            <person name="Lipzen A."/>
            <person name="Clum A."/>
            <person name="Drula E."/>
            <person name="Henrissat B."/>
            <person name="Kohler A."/>
            <person name="Grigoriev I.V."/>
            <person name="Martin F.M."/>
            <person name="Hacquard S."/>
        </authorList>
    </citation>
    <scope>NUCLEOTIDE SEQUENCE [LARGE SCALE GENOMIC DNA]</scope>
    <source>
        <strain evidence="8 9">MPI-SDFR-AT-0080</strain>
    </source>
</reference>
<keyword evidence="6" id="KW-0732">Signal</keyword>